<feature type="domain" description="HTH hxlR-type" evidence="4">
    <location>
        <begin position="9"/>
        <end position="107"/>
    </location>
</feature>
<sequence length="136" mass="15801">MKKRDSSVCPIVYSLDIWGDSWSLVILRDILIHNKRYFREFLASREGIATNILSNRLQTLTDAGLLNKIEGTNRAQTMYRPTQMALDLFPVVFSIMNWGLKYNPNTDMSIPIMQELQADEGKLHRRLLEQFTDVTH</sequence>
<dbReference type="PANTHER" id="PTHR33204:SF18">
    <property type="entry name" value="TRANSCRIPTIONAL REGULATORY PROTEIN"/>
    <property type="match status" value="1"/>
</dbReference>
<evidence type="ECO:0000313" key="6">
    <source>
        <dbReference type="Proteomes" id="UP000547209"/>
    </source>
</evidence>
<evidence type="ECO:0000256" key="2">
    <source>
        <dbReference type="ARBA" id="ARBA00023125"/>
    </source>
</evidence>
<dbReference type="Pfam" id="PF01638">
    <property type="entry name" value="HxlR"/>
    <property type="match status" value="1"/>
</dbReference>
<organism evidence="5 6">
    <name type="scientific">Cohnella nanjingensis</name>
    <dbReference type="NCBI Taxonomy" id="1387779"/>
    <lineage>
        <taxon>Bacteria</taxon>
        <taxon>Bacillati</taxon>
        <taxon>Bacillota</taxon>
        <taxon>Bacilli</taxon>
        <taxon>Bacillales</taxon>
        <taxon>Paenibacillaceae</taxon>
        <taxon>Cohnella</taxon>
    </lineage>
</organism>
<reference evidence="5 6" key="1">
    <citation type="submission" date="2020-08" db="EMBL/GenBank/DDBJ databases">
        <title>Cohnella phylogeny.</title>
        <authorList>
            <person name="Dunlap C."/>
        </authorList>
    </citation>
    <scope>NUCLEOTIDE SEQUENCE [LARGE SCALE GENOMIC DNA]</scope>
    <source>
        <strain evidence="5 6">DSM 28246</strain>
    </source>
</reference>
<evidence type="ECO:0000259" key="4">
    <source>
        <dbReference type="PROSITE" id="PS51118"/>
    </source>
</evidence>
<evidence type="ECO:0000256" key="3">
    <source>
        <dbReference type="ARBA" id="ARBA00023163"/>
    </source>
</evidence>
<dbReference type="RefSeq" id="WP_185141815.1">
    <property type="nucleotide sequence ID" value="NZ_JACJVP010000007.1"/>
</dbReference>
<proteinExistence type="predicted"/>
<dbReference type="Gene3D" id="1.10.10.10">
    <property type="entry name" value="Winged helix-like DNA-binding domain superfamily/Winged helix DNA-binding domain"/>
    <property type="match status" value="1"/>
</dbReference>
<dbReference type="AlphaFoldDB" id="A0A7X0RMU9"/>
<keyword evidence="2" id="KW-0238">DNA-binding</keyword>
<dbReference type="InterPro" id="IPR002577">
    <property type="entry name" value="HTH_HxlR"/>
</dbReference>
<dbReference type="EMBL" id="JACJVP010000007">
    <property type="protein sequence ID" value="MBB6670385.1"/>
    <property type="molecule type" value="Genomic_DNA"/>
</dbReference>
<evidence type="ECO:0000256" key="1">
    <source>
        <dbReference type="ARBA" id="ARBA00023015"/>
    </source>
</evidence>
<keyword evidence="6" id="KW-1185">Reference proteome</keyword>
<dbReference type="PROSITE" id="PS51118">
    <property type="entry name" value="HTH_HXLR"/>
    <property type="match status" value="1"/>
</dbReference>
<keyword evidence="1" id="KW-0805">Transcription regulation</keyword>
<accession>A0A7X0RMU9</accession>
<protein>
    <submittedName>
        <fullName evidence="5">Helix-turn-helix transcriptional regulator</fullName>
    </submittedName>
</protein>
<dbReference type="Proteomes" id="UP000547209">
    <property type="component" value="Unassembled WGS sequence"/>
</dbReference>
<dbReference type="InterPro" id="IPR036388">
    <property type="entry name" value="WH-like_DNA-bd_sf"/>
</dbReference>
<dbReference type="SUPFAM" id="SSF46785">
    <property type="entry name" value="Winged helix' DNA-binding domain"/>
    <property type="match status" value="1"/>
</dbReference>
<dbReference type="PANTHER" id="PTHR33204">
    <property type="entry name" value="TRANSCRIPTIONAL REGULATOR, MARR FAMILY"/>
    <property type="match status" value="1"/>
</dbReference>
<name>A0A7X0RMU9_9BACL</name>
<dbReference type="InterPro" id="IPR036390">
    <property type="entry name" value="WH_DNA-bd_sf"/>
</dbReference>
<evidence type="ECO:0000313" key="5">
    <source>
        <dbReference type="EMBL" id="MBB6670385.1"/>
    </source>
</evidence>
<keyword evidence="3" id="KW-0804">Transcription</keyword>
<gene>
    <name evidence="5" type="ORF">H7C19_06760</name>
</gene>
<dbReference type="GO" id="GO:0003677">
    <property type="term" value="F:DNA binding"/>
    <property type="evidence" value="ECO:0007669"/>
    <property type="project" value="UniProtKB-KW"/>
</dbReference>
<comment type="caution">
    <text evidence="5">The sequence shown here is derived from an EMBL/GenBank/DDBJ whole genome shotgun (WGS) entry which is preliminary data.</text>
</comment>